<feature type="transmembrane region" description="Helical" evidence="1">
    <location>
        <begin position="631"/>
        <end position="650"/>
    </location>
</feature>
<evidence type="ECO:0000313" key="3">
    <source>
        <dbReference type="EMBL" id="BBY28615.1"/>
    </source>
</evidence>
<dbReference type="RefSeq" id="WP_163797499.1">
    <property type="nucleotide sequence ID" value="NZ_AP022588.1"/>
</dbReference>
<name>A0A7I7QQQ7_9MYCO</name>
<dbReference type="Proteomes" id="UP000467193">
    <property type="component" value="Chromosome"/>
</dbReference>
<keyword evidence="4" id="KW-1185">Reference proteome</keyword>
<keyword evidence="2" id="KW-0732">Signal</keyword>
<evidence type="ECO:0000256" key="2">
    <source>
        <dbReference type="SAM" id="SignalP"/>
    </source>
</evidence>
<feature type="signal peptide" evidence="2">
    <location>
        <begin position="1"/>
        <end position="22"/>
    </location>
</feature>
<organism evidence="3 4">
    <name type="scientific">Mycolicibacterium sediminis</name>
    <dbReference type="NCBI Taxonomy" id="1286180"/>
    <lineage>
        <taxon>Bacteria</taxon>
        <taxon>Bacillati</taxon>
        <taxon>Actinomycetota</taxon>
        <taxon>Actinomycetes</taxon>
        <taxon>Mycobacteriales</taxon>
        <taxon>Mycobacteriaceae</taxon>
        <taxon>Mycolicibacterium</taxon>
    </lineage>
</organism>
<feature type="chain" id="PRO_5029637366" description="Cellulose biosynthesis cyclic di-GMP-binding regulatory protein BcsB" evidence="2">
    <location>
        <begin position="23"/>
        <end position="657"/>
    </location>
</feature>
<reference evidence="3 4" key="1">
    <citation type="journal article" date="2019" name="Emerg. Microbes Infect.">
        <title>Comprehensive subspecies identification of 175 nontuberculous mycobacteria species based on 7547 genomic profiles.</title>
        <authorList>
            <person name="Matsumoto Y."/>
            <person name="Kinjo T."/>
            <person name="Motooka D."/>
            <person name="Nabeya D."/>
            <person name="Jung N."/>
            <person name="Uechi K."/>
            <person name="Horii T."/>
            <person name="Iida T."/>
            <person name="Fujita J."/>
            <person name="Nakamura S."/>
        </authorList>
    </citation>
    <scope>NUCLEOTIDE SEQUENCE [LARGE SCALE GENOMIC DNA]</scope>
    <source>
        <strain evidence="3 4">JCM 17899</strain>
    </source>
</reference>
<evidence type="ECO:0008006" key="5">
    <source>
        <dbReference type="Google" id="ProtNLM"/>
    </source>
</evidence>
<dbReference type="EMBL" id="AP022588">
    <property type="protein sequence ID" value="BBY28615.1"/>
    <property type="molecule type" value="Genomic_DNA"/>
</dbReference>
<evidence type="ECO:0000256" key="1">
    <source>
        <dbReference type="SAM" id="Phobius"/>
    </source>
</evidence>
<keyword evidence="1" id="KW-0812">Transmembrane</keyword>
<protein>
    <recommendedName>
        <fullName evidence="5">Cellulose biosynthesis cyclic di-GMP-binding regulatory protein BcsB</fullName>
    </recommendedName>
</protein>
<dbReference type="AlphaFoldDB" id="A0A7I7QQQ7"/>
<sequence>MTAAVTAAFRLLGSLVLCVAMASSSALPVAWSEPAPEPVVEAPAAGTTPAIAWRQLGLADRIQMLGYNLPTDIAVPVPQGVLPTVLTGQVGSVVDVGPGGRVDVLDVRGTFLGSIPLPVGPVTAPFAVDIAAAQVVGGIAGLSFLLRVDSSPTTACVPPPAVTLSELSTAFSGPTPNPRTVADFLPGYLDQIVIRVGPTPNEDQQQAALDLVAQLTKLYRPMPVRIDVDTSPDAVPPAESRRVIDVRGDGAPGMTVENPDTPEAVLAITGSGDDLKRQVALFADRRFELAQTTSVSVASSTDAQPKSTDTRTFGQLGMTGQVSVLGATTLFTGFDPGSFGVGKVGRARIHLLADYSPITGGEGSVLVRAGSTVIGAKALDDSGRLDLNMDVPSEAISSTVALAMEVRYTPREGCAPVFDRITFALNPQSTVSVTAGSNDQAGFPVLPMSFLPDFDVSVDSPDHLRFAAQAVNLLAQQTGAILRPHVTTLDQAVSDGDTGLLVVAGGDELRRVNLTPPLLPGQNDSFTTDGTPVTGVDGAGPLGVVQTFSENRRTILAVTGTGDWALVDRSFDFIRGLTGRWASLTGDVVATGGAGETVNLTVGADTQSMSDVDDPAAEAAVDGGSWRVEGLIAAGALVLLAVAVGLFVLIRRRGSSR</sequence>
<dbReference type="KEGG" id="msei:MSEDJ_27110"/>
<keyword evidence="1" id="KW-1133">Transmembrane helix</keyword>
<proteinExistence type="predicted"/>
<gene>
    <name evidence="3" type="ORF">MSEDJ_27110</name>
</gene>
<accession>A0A7I7QQQ7</accession>
<keyword evidence="1" id="KW-0472">Membrane</keyword>
<evidence type="ECO:0000313" key="4">
    <source>
        <dbReference type="Proteomes" id="UP000467193"/>
    </source>
</evidence>